<comment type="caution">
    <text evidence="4">The sequence shown here is derived from an EMBL/GenBank/DDBJ whole genome shotgun (WGS) entry which is preliminary data.</text>
</comment>
<dbReference type="PANTHER" id="PTHR45623:SF17">
    <property type="entry name" value="CHROMODOMAIN-HELICASE-DNA-BINDING PROTEIN 3-RELATED"/>
    <property type="match status" value="1"/>
</dbReference>
<feature type="compositionally biased region" description="Basic and acidic residues" evidence="2">
    <location>
        <begin position="269"/>
        <end position="279"/>
    </location>
</feature>
<dbReference type="EMBL" id="CAAALY010024344">
    <property type="protein sequence ID" value="VEL15363.1"/>
    <property type="molecule type" value="Genomic_DNA"/>
</dbReference>
<accession>A0A448WMA8</accession>
<evidence type="ECO:0000259" key="3">
    <source>
        <dbReference type="SMART" id="SM01146"/>
    </source>
</evidence>
<dbReference type="GO" id="GO:0003677">
    <property type="term" value="F:DNA binding"/>
    <property type="evidence" value="ECO:0007669"/>
    <property type="project" value="InterPro"/>
</dbReference>
<feature type="compositionally biased region" description="Polar residues" evidence="2">
    <location>
        <begin position="288"/>
        <end position="298"/>
    </location>
</feature>
<organism evidence="4 5">
    <name type="scientific">Protopolystoma xenopodis</name>
    <dbReference type="NCBI Taxonomy" id="117903"/>
    <lineage>
        <taxon>Eukaryota</taxon>
        <taxon>Metazoa</taxon>
        <taxon>Spiralia</taxon>
        <taxon>Lophotrochozoa</taxon>
        <taxon>Platyhelminthes</taxon>
        <taxon>Monogenea</taxon>
        <taxon>Polyopisthocotylea</taxon>
        <taxon>Polystomatidea</taxon>
        <taxon>Polystomatidae</taxon>
        <taxon>Protopolystoma</taxon>
    </lineage>
</organism>
<dbReference type="GO" id="GO:0140658">
    <property type="term" value="F:ATP-dependent chromatin remodeler activity"/>
    <property type="evidence" value="ECO:0007669"/>
    <property type="project" value="TreeGrafter"/>
</dbReference>
<feature type="domain" description="CHD subfamily II SANT-like" evidence="3">
    <location>
        <begin position="1"/>
        <end position="161"/>
    </location>
</feature>
<reference evidence="4" key="1">
    <citation type="submission" date="2018-11" db="EMBL/GenBank/DDBJ databases">
        <authorList>
            <consortium name="Pathogen Informatics"/>
        </authorList>
    </citation>
    <scope>NUCLEOTIDE SEQUENCE</scope>
</reference>
<protein>
    <recommendedName>
        <fullName evidence="3">CHD subfamily II SANT-like domain-containing protein</fullName>
    </recommendedName>
</protein>
<keyword evidence="5" id="KW-1185">Reference proteome</keyword>
<evidence type="ECO:0000313" key="5">
    <source>
        <dbReference type="Proteomes" id="UP000784294"/>
    </source>
</evidence>
<dbReference type="Pfam" id="PF06461">
    <property type="entry name" value="CHDII_SANT-like"/>
    <property type="match status" value="1"/>
</dbReference>
<dbReference type="GO" id="GO:0042393">
    <property type="term" value="F:histone binding"/>
    <property type="evidence" value="ECO:0007669"/>
    <property type="project" value="TreeGrafter"/>
</dbReference>
<feature type="compositionally biased region" description="Acidic residues" evidence="2">
    <location>
        <begin position="1"/>
        <end position="12"/>
    </location>
</feature>
<feature type="region of interest" description="Disordered" evidence="2">
    <location>
        <begin position="1"/>
        <end position="35"/>
    </location>
</feature>
<dbReference type="GO" id="GO:0016887">
    <property type="term" value="F:ATP hydrolysis activity"/>
    <property type="evidence" value="ECO:0007669"/>
    <property type="project" value="TreeGrafter"/>
</dbReference>
<keyword evidence="1" id="KW-0539">Nucleus</keyword>
<evidence type="ECO:0000256" key="2">
    <source>
        <dbReference type="SAM" id="MobiDB-lite"/>
    </source>
</evidence>
<dbReference type="Proteomes" id="UP000784294">
    <property type="component" value="Unassembled WGS sequence"/>
</dbReference>
<dbReference type="GO" id="GO:0003682">
    <property type="term" value="F:chromatin binding"/>
    <property type="evidence" value="ECO:0007669"/>
    <property type="project" value="TreeGrafter"/>
</dbReference>
<gene>
    <name evidence="4" type="ORF">PXEA_LOCUS8803</name>
</gene>
<evidence type="ECO:0000313" key="4">
    <source>
        <dbReference type="EMBL" id="VEL15363.1"/>
    </source>
</evidence>
<dbReference type="OrthoDB" id="6280310at2759"/>
<evidence type="ECO:0000256" key="1">
    <source>
        <dbReference type="ARBA" id="ARBA00023242"/>
    </source>
</evidence>
<dbReference type="InterPro" id="IPR009462">
    <property type="entry name" value="CHD_II_SANT-like"/>
</dbReference>
<dbReference type="GO" id="GO:0000785">
    <property type="term" value="C:chromatin"/>
    <property type="evidence" value="ECO:0007669"/>
    <property type="project" value="TreeGrafter"/>
</dbReference>
<dbReference type="AlphaFoldDB" id="A0A448WMA8"/>
<proteinExistence type="predicted"/>
<dbReference type="PANTHER" id="PTHR45623">
    <property type="entry name" value="CHROMODOMAIN-HELICASE-DNA-BINDING PROTEIN 3-RELATED-RELATED"/>
    <property type="match status" value="1"/>
</dbReference>
<dbReference type="SMART" id="SM01146">
    <property type="entry name" value="DUF1086"/>
    <property type="match status" value="1"/>
</dbReference>
<feature type="compositionally biased region" description="Polar residues" evidence="2">
    <location>
        <begin position="237"/>
        <end position="257"/>
    </location>
</feature>
<feature type="region of interest" description="Disordered" evidence="2">
    <location>
        <begin position="237"/>
        <end position="298"/>
    </location>
</feature>
<name>A0A448WMA8_9PLAT</name>
<sequence length="311" mass="33406">MSAKDEDDEEYDERQAGNAGDTLVTGRRLRREREGKMPPLLSRVNGQLEVFGFNSRQRRSFLNAVMRYGLPPTDQSVLSAWNVRDLKGKSEKVLRAYINLFMRHLCEPETENAENFSDGVPREGQSNQHILTRIGIMALVRKKVQEFEKINGRYSLPDTLIEVDSDLAFEAGDPLADGNNGVAKEPSPEDTGISTPTVAIVAASTPTISLASVSATGTCIGGDNTAPSGDYTMPIVTNGSITTSSNAGVESTPNTGRQGDESAATSIDDASKTSDKTEPMETDDSGVPANSSAAVSGVTIETLQREMWGRG</sequence>
<dbReference type="GO" id="GO:0005634">
    <property type="term" value="C:nucleus"/>
    <property type="evidence" value="ECO:0007669"/>
    <property type="project" value="TreeGrafter"/>
</dbReference>